<dbReference type="PANTHER" id="PTHR45856">
    <property type="entry name" value="ALPHA/BETA-HYDROLASES SUPERFAMILY PROTEIN"/>
    <property type="match status" value="1"/>
</dbReference>
<feature type="transmembrane region" description="Helical" evidence="1">
    <location>
        <begin position="6"/>
        <end position="24"/>
    </location>
</feature>
<dbReference type="Gene3D" id="3.40.50.1820">
    <property type="entry name" value="alpha/beta hydrolase"/>
    <property type="match status" value="1"/>
</dbReference>
<dbReference type="AlphaFoldDB" id="A0A9W6ZG99"/>
<evidence type="ECO:0000313" key="4">
    <source>
        <dbReference type="Proteomes" id="UP001165082"/>
    </source>
</evidence>
<dbReference type="InterPro" id="IPR051218">
    <property type="entry name" value="Sec_MonoDiacylglyc_Lipase"/>
</dbReference>
<dbReference type="InterPro" id="IPR029058">
    <property type="entry name" value="AB_hydrolase_fold"/>
</dbReference>
<comment type="caution">
    <text evidence="3">The sequence shown here is derived from an EMBL/GenBank/DDBJ whole genome shotgun (WGS) entry which is preliminary data.</text>
</comment>
<sequence length="463" mass="49960">MNRQLIFAIVGVVVVVAIVATVIGTNRTNKKSEDAEFFGEFVSNFVGSLTPVSAKGSEPNELLKGSVKDGRMTFWTSGDVADHTTQQEFLDLVQVGDDKLFDCSDTHVNLDSWKDNYSVSKTGDIVSVNLGSGGTVYFEMASNGIPKTVSWGGVVGSIESFMQDATFKSTLGKTVPDSLKSACALVTEDVASDVSDLAEVSQDDAESTIQGLRRLELEQVDPTSRITSTTDKINLKMIQMSIGAYDRNSCGNSDWVPWFSLQNSNAYAQVCWSGSSTNQCTIAMRGSDDGSDWYSNIIGSVMGTASVGGVNIPQGFKDEYDKLKASGSWATWDWARTSTYCSGGIYVTGHSLGGALASAHAFEAAQGGNDYKLVTFASPLVGGRNQQCGTGDARFYLSGDPVPGLPPWMDHTSSGEYLTESMSWFRWTYNKESKGCGDQGGGGFNPFKHSSTEYEKFIRDHVY</sequence>
<dbReference type="InterPro" id="IPR002921">
    <property type="entry name" value="Fungal_lipase-type"/>
</dbReference>
<evidence type="ECO:0000256" key="1">
    <source>
        <dbReference type="SAM" id="Phobius"/>
    </source>
</evidence>
<name>A0A9W6ZG99_9STRA</name>
<gene>
    <name evidence="3" type="ORF">TrRE_jg10222</name>
</gene>
<evidence type="ECO:0000313" key="3">
    <source>
        <dbReference type="EMBL" id="GMH50543.1"/>
    </source>
</evidence>
<dbReference type="EMBL" id="BRXZ01001950">
    <property type="protein sequence ID" value="GMH50543.1"/>
    <property type="molecule type" value="Genomic_DNA"/>
</dbReference>
<dbReference type="CDD" id="cd00519">
    <property type="entry name" value="Lipase_3"/>
    <property type="match status" value="1"/>
</dbReference>
<protein>
    <recommendedName>
        <fullName evidence="2">Fungal lipase-type domain-containing protein</fullName>
    </recommendedName>
</protein>
<keyword evidence="1" id="KW-1133">Transmembrane helix</keyword>
<evidence type="ECO:0000259" key="2">
    <source>
        <dbReference type="Pfam" id="PF01764"/>
    </source>
</evidence>
<dbReference type="PANTHER" id="PTHR45856:SF24">
    <property type="entry name" value="FUNGAL LIPASE-LIKE DOMAIN-CONTAINING PROTEIN"/>
    <property type="match status" value="1"/>
</dbReference>
<dbReference type="Pfam" id="PF01764">
    <property type="entry name" value="Lipase_3"/>
    <property type="match status" value="1"/>
</dbReference>
<keyword evidence="4" id="KW-1185">Reference proteome</keyword>
<reference evidence="3" key="1">
    <citation type="submission" date="2022-07" db="EMBL/GenBank/DDBJ databases">
        <title>Genome analysis of Parmales, a sister group of diatoms, reveals the evolutionary specialization of diatoms from phago-mixotrophs to photoautotrophs.</title>
        <authorList>
            <person name="Ban H."/>
            <person name="Sato S."/>
            <person name="Yoshikawa S."/>
            <person name="Kazumasa Y."/>
            <person name="Nakamura Y."/>
            <person name="Ichinomiya M."/>
            <person name="Saitoh K."/>
            <person name="Sato N."/>
            <person name="Blanc-Mathieu R."/>
            <person name="Endo H."/>
            <person name="Kuwata A."/>
            <person name="Ogata H."/>
        </authorList>
    </citation>
    <scope>NUCLEOTIDE SEQUENCE</scope>
</reference>
<proteinExistence type="predicted"/>
<dbReference type="OrthoDB" id="438440at2759"/>
<dbReference type="GO" id="GO:0006629">
    <property type="term" value="P:lipid metabolic process"/>
    <property type="evidence" value="ECO:0007669"/>
    <property type="project" value="InterPro"/>
</dbReference>
<keyword evidence="1" id="KW-0472">Membrane</keyword>
<accession>A0A9W6ZG99</accession>
<dbReference type="SUPFAM" id="SSF53474">
    <property type="entry name" value="alpha/beta-Hydrolases"/>
    <property type="match status" value="1"/>
</dbReference>
<organism evidence="3 4">
    <name type="scientific">Triparma retinervis</name>
    <dbReference type="NCBI Taxonomy" id="2557542"/>
    <lineage>
        <taxon>Eukaryota</taxon>
        <taxon>Sar</taxon>
        <taxon>Stramenopiles</taxon>
        <taxon>Ochrophyta</taxon>
        <taxon>Bolidophyceae</taxon>
        <taxon>Parmales</taxon>
        <taxon>Triparmaceae</taxon>
        <taxon>Triparma</taxon>
    </lineage>
</organism>
<feature type="domain" description="Fungal lipase-type" evidence="2">
    <location>
        <begin position="282"/>
        <end position="407"/>
    </location>
</feature>
<keyword evidence="1" id="KW-0812">Transmembrane</keyword>
<dbReference type="Proteomes" id="UP001165082">
    <property type="component" value="Unassembled WGS sequence"/>
</dbReference>